<reference evidence="2" key="1">
    <citation type="submission" date="2018-06" db="EMBL/GenBank/DDBJ databases">
        <authorList>
            <person name="Zhirakovskaya E."/>
        </authorList>
    </citation>
    <scope>NUCLEOTIDE SEQUENCE</scope>
</reference>
<keyword evidence="1" id="KW-0812">Transmembrane</keyword>
<evidence type="ECO:0000256" key="1">
    <source>
        <dbReference type="SAM" id="Phobius"/>
    </source>
</evidence>
<gene>
    <name evidence="2" type="ORF">MNBD_GAMMA22-2430</name>
</gene>
<protein>
    <submittedName>
        <fullName evidence="2">Uncharacterized protein</fullName>
    </submittedName>
</protein>
<keyword evidence="1" id="KW-1133">Transmembrane helix</keyword>
<proteinExistence type="predicted"/>
<organism evidence="2">
    <name type="scientific">hydrothermal vent metagenome</name>
    <dbReference type="NCBI Taxonomy" id="652676"/>
    <lineage>
        <taxon>unclassified sequences</taxon>
        <taxon>metagenomes</taxon>
        <taxon>ecological metagenomes</taxon>
    </lineage>
</organism>
<name>A0A3B0ZZD1_9ZZZZ</name>
<feature type="transmembrane region" description="Helical" evidence="1">
    <location>
        <begin position="12"/>
        <end position="28"/>
    </location>
</feature>
<dbReference type="EMBL" id="UOFS01000018">
    <property type="protein sequence ID" value="VAW94620.1"/>
    <property type="molecule type" value="Genomic_DNA"/>
</dbReference>
<keyword evidence="1" id="KW-0472">Membrane</keyword>
<dbReference type="AlphaFoldDB" id="A0A3B0ZZD1"/>
<sequence>MTIGSMFRYIRILILLFILVIVAMYTWLSDLRSTGWDEPLWMVIYPINGDGSKKTTRYINYLKEKTFSQIETFVAEEADYFNIKINTPLQVKLAPTVLDIPPAPPKNGNILKVMLWSLNIRYWAYQHNSFIGPSPDIKIFVVYYDPGSTPQLAHSLGLKKGKLGIVNAYASRLYNQKNNVVITHELLHTIGATDKYSLENGYPIFPQGYAKPDKKPLYPQELAEIMGARIPLSETTMIMPNSLNQTLVGTATAGEIGWAE</sequence>
<accession>A0A3B0ZZD1</accession>
<evidence type="ECO:0000313" key="2">
    <source>
        <dbReference type="EMBL" id="VAW94620.1"/>
    </source>
</evidence>